<dbReference type="AlphaFoldDB" id="A0A4Y7JRV1"/>
<evidence type="ECO:0000313" key="1">
    <source>
        <dbReference type="EMBL" id="RZC63266.1"/>
    </source>
</evidence>
<protein>
    <submittedName>
        <fullName evidence="1">Uncharacterized protein</fullName>
    </submittedName>
</protein>
<organism evidence="1 2">
    <name type="scientific">Papaver somniferum</name>
    <name type="common">Opium poppy</name>
    <dbReference type="NCBI Taxonomy" id="3469"/>
    <lineage>
        <taxon>Eukaryota</taxon>
        <taxon>Viridiplantae</taxon>
        <taxon>Streptophyta</taxon>
        <taxon>Embryophyta</taxon>
        <taxon>Tracheophyta</taxon>
        <taxon>Spermatophyta</taxon>
        <taxon>Magnoliopsida</taxon>
        <taxon>Ranunculales</taxon>
        <taxon>Papaveraceae</taxon>
        <taxon>Papaveroideae</taxon>
        <taxon>Papaver</taxon>
    </lineage>
</organism>
<accession>A0A4Y7JRV1</accession>
<keyword evidence="2" id="KW-1185">Reference proteome</keyword>
<gene>
    <name evidence="1" type="ORF">C5167_025018</name>
</gene>
<evidence type="ECO:0000313" key="2">
    <source>
        <dbReference type="Proteomes" id="UP000316621"/>
    </source>
</evidence>
<dbReference type="EMBL" id="CM010719">
    <property type="protein sequence ID" value="RZC63266.1"/>
    <property type="molecule type" value="Genomic_DNA"/>
</dbReference>
<proteinExistence type="predicted"/>
<reference evidence="1 2" key="1">
    <citation type="journal article" date="2018" name="Science">
        <title>The opium poppy genome and morphinan production.</title>
        <authorList>
            <person name="Guo L."/>
            <person name="Winzer T."/>
            <person name="Yang X."/>
            <person name="Li Y."/>
            <person name="Ning Z."/>
            <person name="He Z."/>
            <person name="Teodor R."/>
            <person name="Lu Y."/>
            <person name="Bowser T.A."/>
            <person name="Graham I.A."/>
            <person name="Ye K."/>
        </authorList>
    </citation>
    <scope>NUCLEOTIDE SEQUENCE [LARGE SCALE GENOMIC DNA]</scope>
    <source>
        <strain evidence="2">cv. HN1</strain>
        <tissue evidence="1">Leaves</tissue>
    </source>
</reference>
<dbReference type="Proteomes" id="UP000316621">
    <property type="component" value="Chromosome 5"/>
</dbReference>
<name>A0A4Y7JRV1_PAPSO</name>
<sequence>MTSTISNNKNEVTSHLNFSTKELKSKTGYGLATERKTLVVDLTMVFTVLPGIVNNVKTRHNRKQPVLRHSISQSSSTWNFELQFMGIDRHLYKDPDDGILAILCNTKHGVKRFNSPFSAGHWTCLEGNYLWLIQESS</sequence>
<dbReference type="Gramene" id="RZC63266">
    <property type="protein sequence ID" value="RZC63266"/>
    <property type="gene ID" value="C5167_025018"/>
</dbReference>